<dbReference type="SMART" id="SM00028">
    <property type="entry name" value="TPR"/>
    <property type="match status" value="3"/>
</dbReference>
<accession>A0A5C7AN11</accession>
<reference evidence="4" key="1">
    <citation type="submission" date="2019-08" db="EMBL/GenBank/DDBJ databases">
        <title>Seonamhaeicola sediminis sp. nov., isolated from marine sediment.</title>
        <authorList>
            <person name="Cao W.R."/>
        </authorList>
    </citation>
    <scope>NUCLEOTIDE SEQUENCE [LARGE SCALE GENOMIC DNA]</scope>
    <source>
        <strain evidence="4">Gy8</strain>
    </source>
</reference>
<evidence type="ECO:0000256" key="2">
    <source>
        <dbReference type="SAM" id="SignalP"/>
    </source>
</evidence>
<dbReference type="EMBL" id="VOSC01000025">
    <property type="protein sequence ID" value="TXE09998.1"/>
    <property type="molecule type" value="Genomic_DNA"/>
</dbReference>
<protein>
    <submittedName>
        <fullName evidence="3">Cell surface protein</fullName>
    </submittedName>
</protein>
<organism evidence="3 4">
    <name type="scientific">Seonamhaeicola algicola</name>
    <dbReference type="NCBI Taxonomy" id="1719036"/>
    <lineage>
        <taxon>Bacteria</taxon>
        <taxon>Pseudomonadati</taxon>
        <taxon>Bacteroidota</taxon>
        <taxon>Flavobacteriia</taxon>
        <taxon>Flavobacteriales</taxon>
        <taxon>Flavobacteriaceae</taxon>
    </lineage>
</organism>
<comment type="caution">
    <text evidence="3">The sequence shown here is derived from an EMBL/GenBank/DDBJ whole genome shotgun (WGS) entry which is preliminary data.</text>
</comment>
<evidence type="ECO:0000313" key="3">
    <source>
        <dbReference type="EMBL" id="TXE09998.1"/>
    </source>
</evidence>
<name>A0A5C7AN11_9FLAO</name>
<dbReference type="InterPro" id="IPR019734">
    <property type="entry name" value="TPR_rpt"/>
</dbReference>
<feature type="chain" id="PRO_5022942222" evidence="2">
    <location>
        <begin position="21"/>
        <end position="430"/>
    </location>
</feature>
<keyword evidence="2" id="KW-0732">Signal</keyword>
<evidence type="ECO:0000313" key="4">
    <source>
        <dbReference type="Proteomes" id="UP000321790"/>
    </source>
</evidence>
<dbReference type="Gene3D" id="1.25.40.10">
    <property type="entry name" value="Tetratricopeptide repeat domain"/>
    <property type="match status" value="3"/>
</dbReference>
<evidence type="ECO:0000256" key="1">
    <source>
        <dbReference type="PROSITE-ProRule" id="PRU00339"/>
    </source>
</evidence>
<feature type="repeat" description="TPR" evidence="1">
    <location>
        <begin position="213"/>
        <end position="246"/>
    </location>
</feature>
<keyword evidence="4" id="KW-1185">Reference proteome</keyword>
<proteinExistence type="predicted"/>
<dbReference type="SUPFAM" id="SSF48452">
    <property type="entry name" value="TPR-like"/>
    <property type="match status" value="1"/>
</dbReference>
<keyword evidence="1" id="KW-0802">TPR repeat</keyword>
<dbReference type="InterPro" id="IPR011990">
    <property type="entry name" value="TPR-like_helical_dom_sf"/>
</dbReference>
<gene>
    <name evidence="3" type="ORF">FUA26_10990</name>
</gene>
<sequence length="430" mass="49657">MQTKTIIALFVLVVTMFSCNETPQKVTEKSQYSAFLNTTDNEMLRLAKQDVTFWEKKLEKEPNQFPYLAKLAASQTVLFNETGIIEHLKNAETYLVEANKSTHYNNAGYLRSLARNYISQHRFKEALELVEKAETIGENLRATQCMLFDVHLELGNYKVAETYLAKIEDFKDFDFLIRIAKWSDHKGNLDATINYMERAKDIAESSNLKGMKQWVYTNLADYYGHAGNIKTSYNYYLKALQLNPNDAYAKKGIAWIVYSYEKNPDEALRILETVTATYNAPDYYLLKAEIAAFKEDDTLEETQLKFYKNTVKNPLYGQMYNAHNILLHAEEPEHFDEVLKTAFSEVENRATPQTYSLLAWVYLNNNQKENALTIMQNHVVGKTFEPEALYHLAEIYKANNMLSEAKKLKQELLESSFELGPITTAKIENI</sequence>
<dbReference type="PROSITE" id="PS50005">
    <property type="entry name" value="TPR"/>
    <property type="match status" value="1"/>
</dbReference>
<dbReference type="SUPFAM" id="SSF81901">
    <property type="entry name" value="HCP-like"/>
    <property type="match status" value="1"/>
</dbReference>
<dbReference type="PROSITE" id="PS51257">
    <property type="entry name" value="PROKAR_LIPOPROTEIN"/>
    <property type="match status" value="1"/>
</dbReference>
<feature type="signal peptide" evidence="2">
    <location>
        <begin position="1"/>
        <end position="20"/>
    </location>
</feature>
<dbReference type="OrthoDB" id="1399920at2"/>
<dbReference type="AlphaFoldDB" id="A0A5C7AN11"/>
<dbReference type="Proteomes" id="UP000321790">
    <property type="component" value="Unassembled WGS sequence"/>
</dbReference>
<dbReference type="RefSeq" id="WP_147135775.1">
    <property type="nucleotide sequence ID" value="NZ_VOSC01000025.1"/>
</dbReference>
<dbReference type="Pfam" id="PF13181">
    <property type="entry name" value="TPR_8"/>
    <property type="match status" value="1"/>
</dbReference>